<dbReference type="Gene3D" id="3.10.129.10">
    <property type="entry name" value="Hotdog Thioesterase"/>
    <property type="match status" value="1"/>
</dbReference>
<dbReference type="PANTHER" id="PTHR31793:SF24">
    <property type="entry name" value="LONG-CHAIN ACYL-COA THIOESTERASE FADM"/>
    <property type="match status" value="1"/>
</dbReference>
<keyword evidence="2" id="KW-1185">Reference proteome</keyword>
<dbReference type="EMBL" id="PYYB01000002">
    <property type="protein sequence ID" value="PTL56110.1"/>
    <property type="molecule type" value="Genomic_DNA"/>
</dbReference>
<dbReference type="GO" id="GO:0047617">
    <property type="term" value="F:fatty acyl-CoA hydrolase activity"/>
    <property type="evidence" value="ECO:0007669"/>
    <property type="project" value="TreeGrafter"/>
</dbReference>
<dbReference type="InterPro" id="IPR029069">
    <property type="entry name" value="HotDog_dom_sf"/>
</dbReference>
<protein>
    <submittedName>
        <fullName evidence="1">Acyl-CoA thioesterase</fullName>
    </submittedName>
</protein>
<accession>A0A2T4UEA0</accession>
<gene>
    <name evidence="1" type="ORF">C7Y72_14030</name>
</gene>
<dbReference type="SUPFAM" id="SSF54637">
    <property type="entry name" value="Thioesterase/thiol ester dehydrase-isomerase"/>
    <property type="match status" value="1"/>
</dbReference>
<dbReference type="Proteomes" id="UP000240739">
    <property type="component" value="Unassembled WGS sequence"/>
</dbReference>
<dbReference type="Pfam" id="PF13279">
    <property type="entry name" value="4HBT_2"/>
    <property type="match status" value="1"/>
</dbReference>
<reference evidence="1 2" key="1">
    <citation type="submission" date="2018-03" db="EMBL/GenBank/DDBJ databases">
        <title>Aquarubrobacter algicola gen. nov., sp. nov., a novel actinobacterium isolated from shallow eutrophic lake during the end of cyanobacterial harmful algal blooms.</title>
        <authorList>
            <person name="Chun S.J."/>
        </authorList>
    </citation>
    <scope>NUCLEOTIDE SEQUENCE [LARGE SCALE GENOMIC DNA]</scope>
    <source>
        <strain evidence="1 2">Seoho-28</strain>
    </source>
</reference>
<dbReference type="PANTHER" id="PTHR31793">
    <property type="entry name" value="4-HYDROXYBENZOYL-COA THIOESTERASE FAMILY MEMBER"/>
    <property type="match status" value="1"/>
</dbReference>
<dbReference type="CDD" id="cd00586">
    <property type="entry name" value="4HBT"/>
    <property type="match status" value="1"/>
</dbReference>
<dbReference type="OrthoDB" id="9799036at2"/>
<comment type="caution">
    <text evidence="1">The sequence shown here is derived from an EMBL/GenBank/DDBJ whole genome shotgun (WGS) entry which is preliminary data.</text>
</comment>
<dbReference type="RefSeq" id="WP_107569829.1">
    <property type="nucleotide sequence ID" value="NZ_PYYB01000002.1"/>
</dbReference>
<organism evidence="1 2">
    <name type="scientific">Paraconexibacter algicola</name>
    <dbReference type="NCBI Taxonomy" id="2133960"/>
    <lineage>
        <taxon>Bacteria</taxon>
        <taxon>Bacillati</taxon>
        <taxon>Actinomycetota</taxon>
        <taxon>Thermoleophilia</taxon>
        <taxon>Solirubrobacterales</taxon>
        <taxon>Paraconexibacteraceae</taxon>
        <taxon>Paraconexibacter</taxon>
    </lineage>
</organism>
<sequence>MPSPPETRLTIPLRWRDMDMLGHLNQAVYHELLEEARGALLLDLAGRGTQQVHHTYVLARVELDYRHEVRKDHGTVDVTVRVGRVGTKSITLEHEVLLPDGTVAAAGSTVLVGWDMQARGARTLSDEERAVLTGT</sequence>
<evidence type="ECO:0000313" key="1">
    <source>
        <dbReference type="EMBL" id="PTL56110.1"/>
    </source>
</evidence>
<dbReference type="AlphaFoldDB" id="A0A2T4UEA0"/>
<proteinExistence type="predicted"/>
<name>A0A2T4UEA0_9ACTN</name>
<evidence type="ECO:0000313" key="2">
    <source>
        <dbReference type="Proteomes" id="UP000240739"/>
    </source>
</evidence>
<dbReference type="InterPro" id="IPR050563">
    <property type="entry name" value="4-hydroxybenzoyl-CoA_TE"/>
</dbReference>